<evidence type="ECO:0000313" key="10">
    <source>
        <dbReference type="Proteomes" id="UP001061302"/>
    </source>
</evidence>
<dbReference type="InterPro" id="IPR017853">
    <property type="entry name" value="GH"/>
</dbReference>
<keyword evidence="10" id="KW-1185">Reference proteome</keyword>
<evidence type="ECO:0000256" key="7">
    <source>
        <dbReference type="RuleBase" id="RU004453"/>
    </source>
</evidence>
<proteinExistence type="inferred from homology"/>
<dbReference type="GO" id="GO:0016787">
    <property type="term" value="F:hydrolase activity"/>
    <property type="evidence" value="ECO:0007669"/>
    <property type="project" value="UniProtKB-KW"/>
</dbReference>
<reference evidence="9" key="1">
    <citation type="submission" date="2022-10" db="EMBL/GenBank/DDBJ databases">
        <title>Chitiniphilus purpureus sp. nov., a novel chitin-degrading bacterium isolated from crawfish pond sediment.</title>
        <authorList>
            <person name="Li K."/>
        </authorList>
    </citation>
    <scope>NUCLEOTIDE SEQUENCE</scope>
    <source>
        <strain evidence="9">CD1</strain>
    </source>
</reference>
<dbReference type="SMART" id="SM00636">
    <property type="entry name" value="Glyco_18"/>
    <property type="match status" value="1"/>
</dbReference>
<dbReference type="EC" id="3.2.1.14" evidence="2"/>
<dbReference type="RefSeq" id="WP_263126233.1">
    <property type="nucleotide sequence ID" value="NZ_CP106753.1"/>
</dbReference>
<keyword evidence="3 6" id="KW-0378">Hydrolase</keyword>
<protein>
    <recommendedName>
        <fullName evidence="2">chitinase</fullName>
        <ecNumber evidence="2">3.2.1.14</ecNumber>
    </recommendedName>
</protein>
<dbReference type="PROSITE" id="PS51910">
    <property type="entry name" value="GH18_2"/>
    <property type="match status" value="1"/>
</dbReference>
<evidence type="ECO:0000256" key="5">
    <source>
        <dbReference type="ARBA" id="ARBA00023295"/>
    </source>
</evidence>
<dbReference type="Gene3D" id="3.20.20.80">
    <property type="entry name" value="Glycosidases"/>
    <property type="match status" value="1"/>
</dbReference>
<evidence type="ECO:0000313" key="9">
    <source>
        <dbReference type="EMBL" id="UXY16829.1"/>
    </source>
</evidence>
<evidence type="ECO:0000256" key="6">
    <source>
        <dbReference type="RuleBase" id="RU000489"/>
    </source>
</evidence>
<dbReference type="Gene3D" id="3.10.50.10">
    <property type="match status" value="1"/>
</dbReference>
<dbReference type="InterPro" id="IPR011583">
    <property type="entry name" value="Chitinase_II/V-like_cat"/>
</dbReference>
<dbReference type="PANTHER" id="PTHR11177">
    <property type="entry name" value="CHITINASE"/>
    <property type="match status" value="1"/>
</dbReference>
<dbReference type="PROSITE" id="PS01095">
    <property type="entry name" value="GH18_1"/>
    <property type="match status" value="1"/>
</dbReference>
<keyword evidence="4" id="KW-0146">Chitin degradation</keyword>
<dbReference type="Proteomes" id="UP001061302">
    <property type="component" value="Chromosome"/>
</dbReference>
<dbReference type="InterPro" id="IPR001223">
    <property type="entry name" value="Glyco_hydro18_cat"/>
</dbReference>
<dbReference type="SUPFAM" id="SSF51445">
    <property type="entry name" value="(Trans)glycosidases"/>
    <property type="match status" value="1"/>
</dbReference>
<dbReference type="InterPro" id="IPR001579">
    <property type="entry name" value="Glyco_hydro_18_chit_AS"/>
</dbReference>
<dbReference type="PANTHER" id="PTHR11177:SF317">
    <property type="entry name" value="CHITINASE 12-RELATED"/>
    <property type="match status" value="1"/>
</dbReference>
<dbReference type="SUPFAM" id="SSF54556">
    <property type="entry name" value="Chitinase insertion domain"/>
    <property type="match status" value="1"/>
</dbReference>
<gene>
    <name evidence="9" type="ORF">N8I74_07375</name>
</gene>
<dbReference type="Pfam" id="PF00704">
    <property type="entry name" value="Glyco_hydro_18"/>
    <property type="match status" value="1"/>
</dbReference>
<dbReference type="CDD" id="cd06548">
    <property type="entry name" value="GH18_chitinase"/>
    <property type="match status" value="1"/>
</dbReference>
<evidence type="ECO:0000256" key="4">
    <source>
        <dbReference type="ARBA" id="ARBA00023024"/>
    </source>
</evidence>
<dbReference type="EMBL" id="CP106753">
    <property type="protein sequence ID" value="UXY16829.1"/>
    <property type="molecule type" value="Genomic_DNA"/>
</dbReference>
<dbReference type="InterPro" id="IPR029070">
    <property type="entry name" value="Chitinase_insertion_sf"/>
</dbReference>
<evidence type="ECO:0000256" key="3">
    <source>
        <dbReference type="ARBA" id="ARBA00022801"/>
    </source>
</evidence>
<keyword evidence="4" id="KW-0624">Polysaccharide degradation</keyword>
<feature type="domain" description="GH18" evidence="8">
    <location>
        <begin position="5"/>
        <end position="357"/>
    </location>
</feature>
<name>A0ABY6DR35_9NEIS</name>
<sequence length="357" mass="39580">MPSKPILLAYFAGWKDWSALPLERDAKRLTHVCFAFANIRGDGELALFAPDDADQQARAEAHFATLRRLREINPELKLLISIGGWAADGFSDAALDAGSRARFAVAAIEFMQRHGLDGIDLDWEYPCHDMAGIKARPEDKRNFTLMLAELRQRLDALSDEQGRQGEARYLLTIAAGAGQYYLDGVEMPEVAQLCDFVNLMTYDFYNGWATRAGHHTNLYNTPIDPEGDSCAKSVALFVQNGLPRDKLVLGCAFYGRSLKGIGNAGLGAPGIPKSNGSYSYTQITALLAEGRAERHWDDAAAAPWLLVDGDEFVSYEDAESLRRKAAFVKEQGLAGTFFWEYVEDETDTLLATLWTHR</sequence>
<evidence type="ECO:0000256" key="2">
    <source>
        <dbReference type="ARBA" id="ARBA00012729"/>
    </source>
</evidence>
<organism evidence="9 10">
    <name type="scientific">Chitiniphilus purpureus</name>
    <dbReference type="NCBI Taxonomy" id="2981137"/>
    <lineage>
        <taxon>Bacteria</taxon>
        <taxon>Pseudomonadati</taxon>
        <taxon>Pseudomonadota</taxon>
        <taxon>Betaproteobacteria</taxon>
        <taxon>Neisseriales</taxon>
        <taxon>Chitinibacteraceae</taxon>
        <taxon>Chitiniphilus</taxon>
    </lineage>
</organism>
<keyword evidence="5 6" id="KW-0326">Glycosidase</keyword>
<comment type="similarity">
    <text evidence="7">Belongs to the glycosyl hydrolase 18 family.</text>
</comment>
<accession>A0ABY6DR35</accession>
<comment type="catalytic activity">
    <reaction evidence="1">
        <text>Random endo-hydrolysis of N-acetyl-beta-D-glucosaminide (1-&gt;4)-beta-linkages in chitin and chitodextrins.</text>
        <dbReference type="EC" id="3.2.1.14"/>
    </reaction>
</comment>
<dbReference type="InterPro" id="IPR050314">
    <property type="entry name" value="Glycosyl_Hydrlase_18"/>
</dbReference>
<evidence type="ECO:0000259" key="8">
    <source>
        <dbReference type="PROSITE" id="PS51910"/>
    </source>
</evidence>
<evidence type="ECO:0000256" key="1">
    <source>
        <dbReference type="ARBA" id="ARBA00000822"/>
    </source>
</evidence>
<keyword evidence="4" id="KW-0119">Carbohydrate metabolism</keyword>